<comment type="caution">
    <text evidence="8">The sequence shown here is derived from an EMBL/GenBank/DDBJ whole genome shotgun (WGS) entry which is preliminary data.</text>
</comment>
<dbReference type="OrthoDB" id="9809027at2"/>
<accession>A0A084H297</accession>
<keyword evidence="2" id="KW-1003">Cell membrane</keyword>
<evidence type="ECO:0000256" key="6">
    <source>
        <dbReference type="SAM" id="Phobius"/>
    </source>
</evidence>
<feature type="transmembrane region" description="Helical" evidence="6">
    <location>
        <begin position="769"/>
        <end position="792"/>
    </location>
</feature>
<dbReference type="Pfam" id="PF03176">
    <property type="entry name" value="MMPL"/>
    <property type="match status" value="2"/>
</dbReference>
<evidence type="ECO:0000256" key="2">
    <source>
        <dbReference type="ARBA" id="ARBA00022475"/>
    </source>
</evidence>
<keyword evidence="4 6" id="KW-1133">Transmembrane helix</keyword>
<evidence type="ECO:0000256" key="5">
    <source>
        <dbReference type="ARBA" id="ARBA00023136"/>
    </source>
</evidence>
<feature type="transmembrane region" description="Helical" evidence="6">
    <location>
        <begin position="395"/>
        <end position="421"/>
    </location>
</feature>
<feature type="transmembrane region" description="Helical" evidence="6">
    <location>
        <begin position="450"/>
        <end position="471"/>
    </location>
</feature>
<dbReference type="STRING" id="246786.GS18_0201690"/>
<dbReference type="AlphaFoldDB" id="A0A084H297"/>
<keyword evidence="3 6" id="KW-0812">Transmembrane</keyword>
<dbReference type="Gene3D" id="1.20.1640.10">
    <property type="entry name" value="Multidrug efflux transporter AcrB transmembrane domain"/>
    <property type="match status" value="2"/>
</dbReference>
<feature type="domain" description="SSD" evidence="7">
    <location>
        <begin position="298"/>
        <end position="423"/>
    </location>
</feature>
<evidence type="ECO:0000259" key="7">
    <source>
        <dbReference type="PROSITE" id="PS50156"/>
    </source>
</evidence>
<dbReference type="GO" id="GO:0005886">
    <property type="term" value="C:plasma membrane"/>
    <property type="evidence" value="ECO:0007669"/>
    <property type="project" value="UniProtKB-SubCell"/>
</dbReference>
<dbReference type="Proteomes" id="UP000028549">
    <property type="component" value="Unassembled WGS sequence"/>
</dbReference>
<evidence type="ECO:0000256" key="3">
    <source>
        <dbReference type="ARBA" id="ARBA00022692"/>
    </source>
</evidence>
<feature type="transmembrane region" description="Helical" evidence="6">
    <location>
        <begin position="741"/>
        <end position="763"/>
    </location>
</feature>
<keyword evidence="5 6" id="KW-0472">Membrane</keyword>
<organism evidence="8 9">
    <name type="scientific">Metabacillus indicus</name>
    <name type="common">Bacillus indicus</name>
    <dbReference type="NCBI Taxonomy" id="246786"/>
    <lineage>
        <taxon>Bacteria</taxon>
        <taxon>Bacillati</taxon>
        <taxon>Bacillota</taxon>
        <taxon>Bacilli</taxon>
        <taxon>Bacillales</taxon>
        <taxon>Bacillaceae</taxon>
        <taxon>Metabacillus</taxon>
    </lineage>
</organism>
<feature type="transmembrane region" description="Helical" evidence="6">
    <location>
        <begin position="667"/>
        <end position="687"/>
    </location>
</feature>
<dbReference type="InterPro" id="IPR004869">
    <property type="entry name" value="MMPL_dom"/>
</dbReference>
<evidence type="ECO:0000313" key="8">
    <source>
        <dbReference type="EMBL" id="KEZ53709.1"/>
    </source>
</evidence>
<dbReference type="NCBIfam" id="TIGR00921">
    <property type="entry name" value="2A067"/>
    <property type="match status" value="1"/>
</dbReference>
<reference evidence="8 9" key="1">
    <citation type="journal article" date="2005" name="Int. J. Syst. Evol. Microbiol.">
        <title>Bacillus cibi sp. nov., isolated from jeotgal, a traditional Korean fermented seafood.</title>
        <authorList>
            <person name="Yoon J.H."/>
            <person name="Lee C.H."/>
            <person name="Oh T.K."/>
        </authorList>
    </citation>
    <scope>NUCLEOTIDE SEQUENCE [LARGE SCALE GENOMIC DNA]</scope>
    <source>
        <strain evidence="8 9">DSM 16189</strain>
    </source>
</reference>
<dbReference type="SUPFAM" id="SSF82866">
    <property type="entry name" value="Multidrug efflux transporter AcrB transmembrane domain"/>
    <property type="match status" value="2"/>
</dbReference>
<name>A0A084H297_METID</name>
<sequence>MNKLFQGIAAAVNSKPKQIIMWILIATVLVGFGASKIKVDLGQETMISHDDPIYKATEEYQKKFGSDTLFILLSEKEGSLLSESTIKEIRVLQEDLKDINEIQTSFSYVNLLENSVNEAVMMRKTTQENLENTVSKAVKEAAEKGASPLEQQETAKRVQVQYLSELKEKYGTQFEEMQKAGDPGLNNPAFIQSVIFKQNGDLRDELTKLMPQNGDHAMIIMKIKGGIPYSELPALVKKVEDNMNEASLEGIETKISGTPKIYGAIYNSMISDMSLMLGLSIVLMAIILFVIFPVKWRLLSLPVVLISLVWTIGIMGYLGVPMSMVTMAILPILIGLGTDFAIQFHNRYDEELKAGKHVKQAISESIRKMGPSVGIAVFSMTLGFITLLISKVPMIQHFGIMLSVGVIVSYSLSFVLMFAIFKLRDKEHVSHKTVAPSKVEHLMSKVAGRVIKRPIIIIVTGLLLAVAGFSMDHSLKIETNLENLMPQDAPELKELDSIREIVGGTNELTFMIKADDVTKTEVVQWMDRFQESQLENHPELEEGTSIVNAVKQGNNGKVPAEQAKIDMSLKRIPSELKENILSGDEKAASMSFSIGDMGMKEQKLLLDKMTKNMETPEGISIVPAGSQIINIESVGSMTENRHFSTLIGVAAIIAGLLAVYRSIKMALYPVIPILLVIGWSSGIMYLLNVEINPLTAVLGSLVLGIGSEFTILVTERYQEEREKGLNRDAALVKALSKTGRAITASGLTVIAGFSTLMFSDFVMLRSFGITTVLDTLLCLISALIILPAIIAVTDRKKEEINTGVKSE</sequence>
<evidence type="ECO:0000256" key="1">
    <source>
        <dbReference type="ARBA" id="ARBA00004651"/>
    </source>
</evidence>
<dbReference type="PANTHER" id="PTHR33406">
    <property type="entry name" value="MEMBRANE PROTEIN MJ1562-RELATED"/>
    <property type="match status" value="1"/>
</dbReference>
<gene>
    <name evidence="8" type="ORF">GS18_0201690</name>
</gene>
<dbReference type="InterPro" id="IPR050545">
    <property type="entry name" value="Mycobact_MmpL"/>
</dbReference>
<feature type="transmembrane region" description="Helical" evidence="6">
    <location>
        <begin position="643"/>
        <end position="660"/>
    </location>
</feature>
<feature type="transmembrane region" description="Helical" evidence="6">
    <location>
        <begin position="693"/>
        <end position="713"/>
    </location>
</feature>
<keyword evidence="9" id="KW-1185">Reference proteome</keyword>
<proteinExistence type="predicted"/>
<dbReference type="PROSITE" id="PS50156">
    <property type="entry name" value="SSD"/>
    <property type="match status" value="2"/>
</dbReference>
<feature type="transmembrane region" description="Helical" evidence="6">
    <location>
        <begin position="275"/>
        <end position="292"/>
    </location>
</feature>
<protein>
    <recommendedName>
        <fullName evidence="7">SSD domain-containing protein</fullName>
    </recommendedName>
</protein>
<comment type="subcellular location">
    <subcellularLocation>
        <location evidence="1">Cell membrane</location>
        <topology evidence="1">Multi-pass membrane protein</topology>
    </subcellularLocation>
</comment>
<feature type="transmembrane region" description="Helical" evidence="6">
    <location>
        <begin position="298"/>
        <end position="320"/>
    </location>
</feature>
<evidence type="ECO:0000313" key="9">
    <source>
        <dbReference type="Proteomes" id="UP000028549"/>
    </source>
</evidence>
<dbReference type="RefSeq" id="WP_029565318.1">
    <property type="nucleotide sequence ID" value="NZ_JNVC02000001.1"/>
</dbReference>
<feature type="transmembrane region" description="Helical" evidence="6">
    <location>
        <begin position="369"/>
        <end position="389"/>
    </location>
</feature>
<dbReference type="InterPro" id="IPR000731">
    <property type="entry name" value="SSD"/>
</dbReference>
<evidence type="ECO:0000256" key="4">
    <source>
        <dbReference type="ARBA" id="ARBA00022989"/>
    </source>
</evidence>
<feature type="domain" description="SSD" evidence="7">
    <location>
        <begin position="665"/>
        <end position="792"/>
    </location>
</feature>
<dbReference type="PANTHER" id="PTHR33406:SF13">
    <property type="entry name" value="MEMBRANE PROTEIN YDFJ"/>
    <property type="match status" value="1"/>
</dbReference>
<dbReference type="EMBL" id="JNVC02000001">
    <property type="protein sequence ID" value="KEZ53709.1"/>
    <property type="molecule type" value="Genomic_DNA"/>
</dbReference>